<reference evidence="5" key="1">
    <citation type="submission" date="2023-01" db="EMBL/GenBank/DDBJ databases">
        <title>Metagenome sequencing of chrysophaentin producing Chrysophaeum taylorii.</title>
        <authorList>
            <person name="Davison J."/>
            <person name="Bewley C."/>
        </authorList>
    </citation>
    <scope>NUCLEOTIDE SEQUENCE</scope>
    <source>
        <strain evidence="5">NIES-1699</strain>
    </source>
</reference>
<keyword evidence="1" id="KW-0479">Metal-binding</keyword>
<evidence type="ECO:0000256" key="1">
    <source>
        <dbReference type="ARBA" id="ARBA00022723"/>
    </source>
</evidence>
<dbReference type="AlphaFoldDB" id="A0AAD7UQQ2"/>
<dbReference type="PANTHER" id="PTHR45953:SF1">
    <property type="entry name" value="IDURONATE 2-SULFATASE"/>
    <property type="match status" value="1"/>
</dbReference>
<comment type="caution">
    <text evidence="5">The sequence shown here is derived from an EMBL/GenBank/DDBJ whole genome shotgun (WGS) entry which is preliminary data.</text>
</comment>
<sequence>MGRRRLVGGKVAACAGGFLLGAMVLLLLRWIMTTPGPELLLPPQKKETTLAVVPPEPEKKMKMMMMVSRRRIKKKSPRPVIFVVADDLRGDDETLIEARAPNLAFLKREALSFSRAYCQAPACNPSRNSFLTGVMPDVSKVFGFEATTSETLGARGETSFFSVLRSHGYQSFGVGKLYHWEPFGRPFSDNSYFPSTYNQEWGDMEYMPRECSSRGRRRKSNDCHRADVFLADDETELFDSKVTERSLEYLEVGARDYFDDATKTPFVLGVGYHHPHLKWYVPGRLYDVARNASVAKDHLPPIGAPWFAHGDIAVGSPQSGDLKLLDETVVDSALWYRERPTRHNLPRMPDRVQRELRGGYLAAVSFMDEQLGRLLEALVKLELWEDDAIVIFTSDHGYGLGERGHWGKSSLYEIDARVPLYVRDPRSPESRGGVSKALVELVDLTRSIIDLAELPYGPGMYDVFDGRSWKRIVDRKLPDDKWNADRKIAITIIPKCRREYGVPFSCQGKSYAWGSDALLGFAARSAGWRYVAWMPFNKTLDAVDWSQLPVAEELYDHRPPDLRVDDWDHVNLLDAAAAAASKTHRDVANHHLTWLRQKARRRHIQALGKYPFRAYDNLHGPAMLDWYPQGRRPTDRLPRYVQEMR</sequence>
<dbReference type="InterPro" id="IPR000917">
    <property type="entry name" value="Sulfatase_N"/>
</dbReference>
<dbReference type="GO" id="GO:0005737">
    <property type="term" value="C:cytoplasm"/>
    <property type="evidence" value="ECO:0007669"/>
    <property type="project" value="TreeGrafter"/>
</dbReference>
<evidence type="ECO:0000256" key="2">
    <source>
        <dbReference type="ARBA" id="ARBA00022801"/>
    </source>
</evidence>
<organism evidence="5 6">
    <name type="scientific">Chrysophaeum taylorii</name>
    <dbReference type="NCBI Taxonomy" id="2483200"/>
    <lineage>
        <taxon>Eukaryota</taxon>
        <taxon>Sar</taxon>
        <taxon>Stramenopiles</taxon>
        <taxon>Ochrophyta</taxon>
        <taxon>Pelagophyceae</taxon>
        <taxon>Pelagomonadales</taxon>
        <taxon>Pelagomonadaceae</taxon>
        <taxon>Chrysophaeum</taxon>
    </lineage>
</organism>
<proteinExistence type="predicted"/>
<evidence type="ECO:0000313" key="5">
    <source>
        <dbReference type="EMBL" id="KAJ8614273.1"/>
    </source>
</evidence>
<keyword evidence="3" id="KW-1133">Transmembrane helix</keyword>
<gene>
    <name evidence="5" type="ORF">CTAYLR_001144</name>
</gene>
<name>A0AAD7UQQ2_9STRA</name>
<keyword evidence="2" id="KW-0378">Hydrolase</keyword>
<keyword evidence="3" id="KW-0812">Transmembrane</keyword>
<feature type="domain" description="Sulfatase N-terminal" evidence="4">
    <location>
        <begin position="80"/>
        <end position="452"/>
    </location>
</feature>
<evidence type="ECO:0000256" key="3">
    <source>
        <dbReference type="SAM" id="Phobius"/>
    </source>
</evidence>
<dbReference type="Gene3D" id="3.40.720.10">
    <property type="entry name" value="Alkaline Phosphatase, subunit A"/>
    <property type="match status" value="1"/>
</dbReference>
<dbReference type="PANTHER" id="PTHR45953">
    <property type="entry name" value="IDURONATE 2-SULFATASE"/>
    <property type="match status" value="1"/>
</dbReference>
<dbReference type="SUPFAM" id="SSF53649">
    <property type="entry name" value="Alkaline phosphatase-like"/>
    <property type="match status" value="1"/>
</dbReference>
<dbReference type="EMBL" id="JAQMWT010000009">
    <property type="protein sequence ID" value="KAJ8614273.1"/>
    <property type="molecule type" value="Genomic_DNA"/>
</dbReference>
<protein>
    <recommendedName>
        <fullName evidence="4">Sulfatase N-terminal domain-containing protein</fullName>
    </recommendedName>
</protein>
<keyword evidence="3" id="KW-0472">Membrane</keyword>
<accession>A0AAD7UQQ2</accession>
<keyword evidence="6" id="KW-1185">Reference proteome</keyword>
<dbReference type="InterPro" id="IPR017850">
    <property type="entry name" value="Alkaline_phosphatase_core_sf"/>
</dbReference>
<dbReference type="GO" id="GO:0046872">
    <property type="term" value="F:metal ion binding"/>
    <property type="evidence" value="ECO:0007669"/>
    <property type="project" value="UniProtKB-KW"/>
</dbReference>
<dbReference type="Pfam" id="PF00884">
    <property type="entry name" value="Sulfatase"/>
    <property type="match status" value="1"/>
</dbReference>
<dbReference type="GO" id="GO:0004423">
    <property type="term" value="F:iduronate-2-sulfatase activity"/>
    <property type="evidence" value="ECO:0007669"/>
    <property type="project" value="TreeGrafter"/>
</dbReference>
<evidence type="ECO:0000313" key="6">
    <source>
        <dbReference type="Proteomes" id="UP001230188"/>
    </source>
</evidence>
<evidence type="ECO:0000259" key="4">
    <source>
        <dbReference type="Pfam" id="PF00884"/>
    </source>
</evidence>
<dbReference type="Proteomes" id="UP001230188">
    <property type="component" value="Unassembled WGS sequence"/>
</dbReference>
<feature type="transmembrane region" description="Helical" evidence="3">
    <location>
        <begin position="12"/>
        <end position="32"/>
    </location>
</feature>